<evidence type="ECO:0000313" key="14">
    <source>
        <dbReference type="EMBL" id="TLE02825.1"/>
    </source>
</evidence>
<keyword evidence="11 12" id="KW-0804">Transcription</keyword>
<keyword evidence="1 12" id="KW-0240">DNA-directed RNA polymerase</keyword>
<evidence type="ECO:0000256" key="11">
    <source>
        <dbReference type="ARBA" id="ARBA00023163"/>
    </source>
</evidence>
<dbReference type="GO" id="GO:0000428">
    <property type="term" value="C:DNA-directed RNA polymerase complex"/>
    <property type="evidence" value="ECO:0007669"/>
    <property type="project" value="UniProtKB-KW"/>
</dbReference>
<dbReference type="InterPro" id="IPR050219">
    <property type="entry name" value="DnaG_primase"/>
</dbReference>
<dbReference type="InterPro" id="IPR034151">
    <property type="entry name" value="TOPRIM_DnaG_bac"/>
</dbReference>
<dbReference type="RefSeq" id="WP_034363906.1">
    <property type="nucleotide sequence ID" value="NZ_CAJUDB010000001.1"/>
</dbReference>
<dbReference type="GeneID" id="82320635"/>
<dbReference type="InterPro" id="IPR006171">
    <property type="entry name" value="TOPRIM_dom"/>
</dbReference>
<keyword evidence="9" id="KW-0460">Magnesium</keyword>
<evidence type="ECO:0000313" key="15">
    <source>
        <dbReference type="Proteomes" id="UP000029707"/>
    </source>
</evidence>
<dbReference type="Gene3D" id="1.10.860.10">
    <property type="entry name" value="DNAb Helicase, Chain A"/>
    <property type="match status" value="1"/>
</dbReference>
<dbReference type="SMART" id="SM00400">
    <property type="entry name" value="ZnF_CHCC"/>
    <property type="match status" value="1"/>
</dbReference>
<keyword evidence="2 12" id="KW-0639">Primosome</keyword>
<dbReference type="NCBIfam" id="TIGR01391">
    <property type="entry name" value="dnaG"/>
    <property type="match status" value="1"/>
</dbReference>
<comment type="function">
    <text evidence="12">RNA polymerase that catalyzes the synthesis of short RNA molecules used as primers for DNA polymerase during DNA replication.</text>
</comment>
<comment type="caution">
    <text evidence="14">The sequence shown here is derived from an EMBL/GenBank/DDBJ whole genome shotgun (WGS) entry which is preliminary data.</text>
</comment>
<gene>
    <name evidence="12" type="primary">dnaG</name>
    <name evidence="14" type="ORF">LS65_002560</name>
</gene>
<comment type="similarity">
    <text evidence="12">Belongs to the DnaG primase family.</text>
</comment>
<evidence type="ECO:0000256" key="12">
    <source>
        <dbReference type="HAMAP-Rule" id="MF_00974"/>
    </source>
</evidence>
<keyword evidence="6 12" id="KW-0479">Metal-binding</keyword>
<evidence type="ECO:0000259" key="13">
    <source>
        <dbReference type="PROSITE" id="PS50880"/>
    </source>
</evidence>
<dbReference type="HAMAP" id="MF_00974">
    <property type="entry name" value="DNA_primase_DnaG"/>
    <property type="match status" value="1"/>
</dbReference>
<dbReference type="GO" id="GO:0005737">
    <property type="term" value="C:cytoplasm"/>
    <property type="evidence" value="ECO:0007669"/>
    <property type="project" value="TreeGrafter"/>
</dbReference>
<comment type="domain">
    <text evidence="12">Contains an N-terminal zinc-binding domain, a central core domain that contains the primase activity, and a C-terminal DnaB-binding domain.</text>
</comment>
<dbReference type="Gene3D" id="3.40.1360.10">
    <property type="match status" value="1"/>
</dbReference>
<dbReference type="PROSITE" id="PS50880">
    <property type="entry name" value="TOPRIM"/>
    <property type="match status" value="1"/>
</dbReference>
<dbReference type="PANTHER" id="PTHR30313">
    <property type="entry name" value="DNA PRIMASE"/>
    <property type="match status" value="1"/>
</dbReference>
<dbReference type="Proteomes" id="UP000029707">
    <property type="component" value="Unassembled WGS sequence"/>
</dbReference>
<dbReference type="InterPro" id="IPR016136">
    <property type="entry name" value="DNA_helicase_N/primase_C"/>
</dbReference>
<organism evidence="14 15">
    <name type="scientific">Helicobacter japonicus</name>
    <dbReference type="NCBI Taxonomy" id="425400"/>
    <lineage>
        <taxon>Bacteria</taxon>
        <taxon>Pseudomonadati</taxon>
        <taxon>Campylobacterota</taxon>
        <taxon>Epsilonproteobacteria</taxon>
        <taxon>Campylobacterales</taxon>
        <taxon>Helicobacteraceae</taxon>
        <taxon>Helicobacter</taxon>
    </lineage>
</organism>
<comment type="cofactor">
    <cofactor evidence="12">
        <name>Zn(2+)</name>
        <dbReference type="ChEBI" id="CHEBI:29105"/>
    </cofactor>
    <text evidence="12">Binds 1 zinc ion per monomer.</text>
</comment>
<keyword evidence="10 12" id="KW-0238">DNA-binding</keyword>
<dbReference type="OrthoDB" id="9803773at2"/>
<dbReference type="SUPFAM" id="SSF56731">
    <property type="entry name" value="DNA primase core"/>
    <property type="match status" value="1"/>
</dbReference>
<dbReference type="CDD" id="cd03364">
    <property type="entry name" value="TOPRIM_DnaG_primases"/>
    <property type="match status" value="1"/>
</dbReference>
<dbReference type="InterPro" id="IPR013264">
    <property type="entry name" value="DNAG_N"/>
</dbReference>
<dbReference type="Pfam" id="PF16730">
    <property type="entry name" value="DnaGprimase_HBD"/>
    <property type="match status" value="1"/>
</dbReference>
<keyword evidence="7 12" id="KW-0863">Zinc-finger</keyword>
<evidence type="ECO:0000256" key="2">
    <source>
        <dbReference type="ARBA" id="ARBA00022515"/>
    </source>
</evidence>
<dbReference type="GO" id="GO:0006269">
    <property type="term" value="P:DNA replication, synthesis of primer"/>
    <property type="evidence" value="ECO:0007669"/>
    <property type="project" value="UniProtKB-UniRule"/>
</dbReference>
<evidence type="ECO:0000256" key="4">
    <source>
        <dbReference type="ARBA" id="ARBA00022695"/>
    </source>
</evidence>
<feature type="zinc finger region" description="CHC2-type" evidence="12">
    <location>
        <begin position="37"/>
        <end position="61"/>
    </location>
</feature>
<evidence type="ECO:0000256" key="6">
    <source>
        <dbReference type="ARBA" id="ARBA00022723"/>
    </source>
</evidence>
<keyword evidence="15" id="KW-1185">Reference proteome</keyword>
<protein>
    <recommendedName>
        <fullName evidence="12">DNA primase</fullName>
        <ecNumber evidence="12">2.7.7.101</ecNumber>
    </recommendedName>
</protein>
<feature type="domain" description="Toprim" evidence="13">
    <location>
        <begin position="244"/>
        <end position="325"/>
    </location>
</feature>
<dbReference type="InterPro" id="IPR036977">
    <property type="entry name" value="DNA_primase_Znf_CHC2"/>
</dbReference>
<dbReference type="AlphaFoldDB" id="A0A4U8TSK8"/>
<keyword evidence="4 12" id="KW-0548">Nucleotidyltransferase</keyword>
<evidence type="ECO:0000256" key="9">
    <source>
        <dbReference type="ARBA" id="ARBA00022842"/>
    </source>
</evidence>
<keyword evidence="3 12" id="KW-0808">Transferase</keyword>
<accession>A0A4U8TSK8</accession>
<reference evidence="14 15" key="1">
    <citation type="journal article" date="2014" name="Genome Announc.">
        <title>Draft genome sequences of eight enterohepatic helicobacter species isolated from both laboratory and wild rodents.</title>
        <authorList>
            <person name="Sheh A."/>
            <person name="Shen Z."/>
            <person name="Fox J.G."/>
        </authorList>
    </citation>
    <scope>NUCLEOTIDE SEQUENCE [LARGE SCALE GENOMIC DNA]</scope>
    <source>
        <strain evidence="14 15">MIT 01-6451</strain>
    </source>
</reference>
<evidence type="ECO:0000256" key="1">
    <source>
        <dbReference type="ARBA" id="ARBA00022478"/>
    </source>
</evidence>
<keyword evidence="8 12" id="KW-0862">Zinc</keyword>
<dbReference type="PANTHER" id="PTHR30313:SF2">
    <property type="entry name" value="DNA PRIMASE"/>
    <property type="match status" value="1"/>
</dbReference>
<dbReference type="InterPro" id="IPR037068">
    <property type="entry name" value="DNA_primase_core_N_sf"/>
</dbReference>
<dbReference type="GO" id="GO:0008270">
    <property type="term" value="F:zinc ion binding"/>
    <property type="evidence" value="ECO:0007669"/>
    <property type="project" value="UniProtKB-UniRule"/>
</dbReference>
<comment type="subunit">
    <text evidence="12">Monomer. Interacts with DnaB.</text>
</comment>
<evidence type="ECO:0000256" key="10">
    <source>
        <dbReference type="ARBA" id="ARBA00023125"/>
    </source>
</evidence>
<dbReference type="Pfam" id="PF01807">
    <property type="entry name" value="Zn_ribbon_DnaG"/>
    <property type="match status" value="1"/>
</dbReference>
<proteinExistence type="inferred from homology"/>
<dbReference type="STRING" id="425400.LS65_10365"/>
<dbReference type="InterPro" id="IPR002694">
    <property type="entry name" value="Znf_CHC2"/>
</dbReference>
<dbReference type="InterPro" id="IPR031988">
    <property type="entry name" value="DnaG_HBD"/>
</dbReference>
<evidence type="ECO:0000256" key="8">
    <source>
        <dbReference type="ARBA" id="ARBA00022833"/>
    </source>
</evidence>
<dbReference type="Gene3D" id="3.90.580.10">
    <property type="entry name" value="Zinc finger, CHC2-type domain"/>
    <property type="match status" value="1"/>
</dbReference>
<sequence>MISKHSIENLKHHINIIDIISPYVELKKSGSNYLACCPFHNEKTPSFVISPSKGVYHCYGCGVGGDAIKFLMEYEKLNFAESVEKIAAITNFTLEYENVSEKKPDSIVLDEMMHFYQKCLLSHNPSLEYLSLRQVANASIEKFRLGYCGPSFESLNFIRQNSLNKKELLEFGIIGRDNGREYARFSDRIIFPIHSPNGKVVGFGGRTMSNANAKYINSPQSKIFNKSKLLYGYYIAKDKIYKQKKIIVCEGYLDVIMLHQAGFDYAVATLGTALTKEHLPLLRKGEPKIILSYDGDKAGVNAAFKAAQMLAKESYEGGVVIFRDGADPADMVANKQINELSEIFATPIPFIEFVLTHIAQSYALENPLQKEKALAESTQFLHTLSPLLQEEYKPLLARLLSLPTHLIHTHRPKISLTPPNLITEGQNLAELTLIKTFLEQPHFIDFAIEYIDASIFITHRESFMLLTHKQYDAPMLLGIMLNENVKTLPDLPSLKEHLRLFITQAYTRLLTDIPHNHTMNLQDKNALIKEIKHKILNLKKGELLPYVSISTF</sequence>
<dbReference type="InterPro" id="IPR030846">
    <property type="entry name" value="DnaG_bac"/>
</dbReference>
<dbReference type="Gene3D" id="3.90.980.10">
    <property type="entry name" value="DNA primase, catalytic core, N-terminal domain"/>
    <property type="match status" value="1"/>
</dbReference>
<evidence type="ECO:0000256" key="3">
    <source>
        <dbReference type="ARBA" id="ARBA00022679"/>
    </source>
</evidence>
<dbReference type="Pfam" id="PF08275">
    <property type="entry name" value="DNAG_N"/>
    <property type="match status" value="1"/>
</dbReference>
<comment type="catalytic activity">
    <reaction evidence="12">
        <text>ssDNA + n NTP = ssDNA/pppN(pN)n-1 hybrid + (n-1) diphosphate.</text>
        <dbReference type="EC" id="2.7.7.101"/>
    </reaction>
</comment>
<dbReference type="SMART" id="SM00493">
    <property type="entry name" value="TOPRIM"/>
    <property type="match status" value="1"/>
</dbReference>
<evidence type="ECO:0000256" key="5">
    <source>
        <dbReference type="ARBA" id="ARBA00022705"/>
    </source>
</evidence>
<dbReference type="GO" id="GO:0003677">
    <property type="term" value="F:DNA binding"/>
    <property type="evidence" value="ECO:0007669"/>
    <property type="project" value="UniProtKB-KW"/>
</dbReference>
<dbReference type="EC" id="2.7.7.101" evidence="12"/>
<name>A0A4U8TSK8_9HELI</name>
<dbReference type="EMBL" id="JRMQ02000002">
    <property type="protein sequence ID" value="TLE02825.1"/>
    <property type="molecule type" value="Genomic_DNA"/>
</dbReference>
<dbReference type="SUPFAM" id="SSF57783">
    <property type="entry name" value="Zinc beta-ribbon"/>
    <property type="match status" value="1"/>
</dbReference>
<dbReference type="GO" id="GO:0003899">
    <property type="term" value="F:DNA-directed RNA polymerase activity"/>
    <property type="evidence" value="ECO:0007669"/>
    <property type="project" value="UniProtKB-UniRule"/>
</dbReference>
<evidence type="ECO:0000256" key="7">
    <source>
        <dbReference type="ARBA" id="ARBA00022771"/>
    </source>
</evidence>
<dbReference type="GO" id="GO:1990077">
    <property type="term" value="C:primosome complex"/>
    <property type="evidence" value="ECO:0007669"/>
    <property type="project" value="UniProtKB-KW"/>
</dbReference>
<dbReference type="Pfam" id="PF13155">
    <property type="entry name" value="Toprim_2"/>
    <property type="match status" value="1"/>
</dbReference>
<dbReference type="FunFam" id="3.90.580.10:FF:000001">
    <property type="entry name" value="DNA primase"/>
    <property type="match status" value="1"/>
</dbReference>
<keyword evidence="5 12" id="KW-0235">DNA replication</keyword>
<dbReference type="InterPro" id="IPR006295">
    <property type="entry name" value="DNA_primase_DnaG"/>
</dbReference>